<dbReference type="InterPro" id="IPR015424">
    <property type="entry name" value="PyrdxlP-dep_Trfase"/>
</dbReference>
<dbReference type="Pfam" id="PF06838">
    <property type="entry name" value="Met_gamma_lyase"/>
    <property type="match status" value="1"/>
</dbReference>
<dbReference type="InterPro" id="IPR015421">
    <property type="entry name" value="PyrdxlP-dep_Trfase_major"/>
</dbReference>
<evidence type="ECO:0000313" key="2">
    <source>
        <dbReference type="Proteomes" id="UP000245207"/>
    </source>
</evidence>
<comment type="caution">
    <text evidence="1">The sequence shown here is derived from an EMBL/GenBank/DDBJ whole genome shotgun (WGS) entry which is preliminary data.</text>
</comment>
<dbReference type="Proteomes" id="UP000245207">
    <property type="component" value="Unassembled WGS sequence"/>
</dbReference>
<accession>A0A2U1LXJ8</accession>
<dbReference type="STRING" id="35608.A0A2U1LXJ8"/>
<proteinExistence type="predicted"/>
<dbReference type="Gene3D" id="3.40.640.10">
    <property type="entry name" value="Type I PLP-dependent aspartate aminotransferase-like (Major domain)"/>
    <property type="match status" value="1"/>
</dbReference>
<name>A0A2U1LXJ8_ARTAN</name>
<dbReference type="PANTHER" id="PTHR46658:SF1">
    <property type="entry name" value="CYS OR MET METABOLISM PYRIDOXAL-PHOSPHATE-DEPENDENT ENZYME"/>
    <property type="match status" value="1"/>
</dbReference>
<reference evidence="1 2" key="1">
    <citation type="journal article" date="2018" name="Mol. Plant">
        <title>The genome of Artemisia annua provides insight into the evolution of Asteraceae family and artemisinin biosynthesis.</title>
        <authorList>
            <person name="Shen Q."/>
            <person name="Zhang L."/>
            <person name="Liao Z."/>
            <person name="Wang S."/>
            <person name="Yan T."/>
            <person name="Shi P."/>
            <person name="Liu M."/>
            <person name="Fu X."/>
            <person name="Pan Q."/>
            <person name="Wang Y."/>
            <person name="Lv Z."/>
            <person name="Lu X."/>
            <person name="Zhang F."/>
            <person name="Jiang W."/>
            <person name="Ma Y."/>
            <person name="Chen M."/>
            <person name="Hao X."/>
            <person name="Li L."/>
            <person name="Tang Y."/>
            <person name="Lv G."/>
            <person name="Zhou Y."/>
            <person name="Sun X."/>
            <person name="Brodelius P.E."/>
            <person name="Rose J.K.C."/>
            <person name="Tang K."/>
        </authorList>
    </citation>
    <scope>NUCLEOTIDE SEQUENCE [LARGE SCALE GENOMIC DNA]</scope>
    <source>
        <strain evidence="2">cv. Huhao1</strain>
        <tissue evidence="1">Leaf</tissue>
    </source>
</reference>
<sequence length="123" mass="12401">MVITDKQGADLIAGSLIKNPGGTIAPCGGYVAGKEKWVNAAAARLSAPGLGVDCGSTPVSVIDLVVLVIDHVVLVVISLVKKCGFNVFLDMGNKGGFGGADLCLNVGIDAVVLVIDLLVSVVI</sequence>
<evidence type="ECO:0000313" key="1">
    <source>
        <dbReference type="EMBL" id="PWA53674.1"/>
    </source>
</evidence>
<dbReference type="InterPro" id="IPR009651">
    <property type="entry name" value="Met_g_lyase_put"/>
</dbReference>
<gene>
    <name evidence="1" type="ORF">CTI12_AA432650</name>
</gene>
<organism evidence="1 2">
    <name type="scientific">Artemisia annua</name>
    <name type="common">Sweet wormwood</name>
    <dbReference type="NCBI Taxonomy" id="35608"/>
    <lineage>
        <taxon>Eukaryota</taxon>
        <taxon>Viridiplantae</taxon>
        <taxon>Streptophyta</taxon>
        <taxon>Embryophyta</taxon>
        <taxon>Tracheophyta</taxon>
        <taxon>Spermatophyta</taxon>
        <taxon>Magnoliopsida</taxon>
        <taxon>eudicotyledons</taxon>
        <taxon>Gunneridae</taxon>
        <taxon>Pentapetalae</taxon>
        <taxon>asterids</taxon>
        <taxon>campanulids</taxon>
        <taxon>Asterales</taxon>
        <taxon>Asteraceae</taxon>
        <taxon>Asteroideae</taxon>
        <taxon>Anthemideae</taxon>
        <taxon>Artemisiinae</taxon>
        <taxon>Artemisia</taxon>
    </lineage>
</organism>
<dbReference type="AlphaFoldDB" id="A0A2U1LXJ8"/>
<dbReference type="PANTHER" id="PTHR46658">
    <property type="entry name" value="CYS OR MET METABOLISM PYRIDOXAL-PHOSPHATE-DEPENDENT ENZYME"/>
    <property type="match status" value="1"/>
</dbReference>
<dbReference type="SUPFAM" id="SSF53383">
    <property type="entry name" value="PLP-dependent transferases"/>
    <property type="match status" value="1"/>
</dbReference>
<protein>
    <submittedName>
        <fullName evidence="1">Uncharacterized protein</fullName>
    </submittedName>
</protein>
<keyword evidence="2" id="KW-1185">Reference proteome</keyword>
<dbReference type="EMBL" id="PKPP01007337">
    <property type="protein sequence ID" value="PWA53674.1"/>
    <property type="molecule type" value="Genomic_DNA"/>
</dbReference>